<organism evidence="1 2">
    <name type="scientific">Chelonia mydas</name>
    <name type="common">Green sea-turtle</name>
    <name type="synonym">Chelonia agassizi</name>
    <dbReference type="NCBI Taxonomy" id="8469"/>
    <lineage>
        <taxon>Eukaryota</taxon>
        <taxon>Metazoa</taxon>
        <taxon>Chordata</taxon>
        <taxon>Craniata</taxon>
        <taxon>Vertebrata</taxon>
        <taxon>Euteleostomi</taxon>
        <taxon>Archelosauria</taxon>
        <taxon>Testudinata</taxon>
        <taxon>Testudines</taxon>
        <taxon>Cryptodira</taxon>
        <taxon>Durocryptodira</taxon>
        <taxon>Americhelydia</taxon>
        <taxon>Chelonioidea</taxon>
        <taxon>Cheloniidae</taxon>
        <taxon>Chelonia</taxon>
    </lineage>
</organism>
<evidence type="ECO:0000313" key="1">
    <source>
        <dbReference type="EMBL" id="EMP33600.1"/>
    </source>
</evidence>
<dbReference type="Proteomes" id="UP000031443">
    <property type="component" value="Unassembled WGS sequence"/>
</dbReference>
<reference evidence="2" key="1">
    <citation type="journal article" date="2013" name="Nat. Genet.">
        <title>The draft genomes of soft-shell turtle and green sea turtle yield insights into the development and evolution of the turtle-specific body plan.</title>
        <authorList>
            <person name="Wang Z."/>
            <person name="Pascual-Anaya J."/>
            <person name="Zadissa A."/>
            <person name="Li W."/>
            <person name="Niimura Y."/>
            <person name="Huang Z."/>
            <person name="Li C."/>
            <person name="White S."/>
            <person name="Xiong Z."/>
            <person name="Fang D."/>
            <person name="Wang B."/>
            <person name="Ming Y."/>
            <person name="Chen Y."/>
            <person name="Zheng Y."/>
            <person name="Kuraku S."/>
            <person name="Pignatelli M."/>
            <person name="Herrero J."/>
            <person name="Beal K."/>
            <person name="Nozawa M."/>
            <person name="Li Q."/>
            <person name="Wang J."/>
            <person name="Zhang H."/>
            <person name="Yu L."/>
            <person name="Shigenobu S."/>
            <person name="Wang J."/>
            <person name="Liu J."/>
            <person name="Flicek P."/>
            <person name="Searle S."/>
            <person name="Wang J."/>
            <person name="Kuratani S."/>
            <person name="Yin Y."/>
            <person name="Aken B."/>
            <person name="Zhang G."/>
            <person name="Irie N."/>
        </authorList>
    </citation>
    <scope>NUCLEOTIDE SEQUENCE [LARGE SCALE GENOMIC DNA]</scope>
</reference>
<dbReference type="InterPro" id="IPR010736">
    <property type="entry name" value="SHIPPO-rpt"/>
</dbReference>
<accession>M7BDD5</accession>
<dbReference type="STRING" id="8469.M7BDD5"/>
<dbReference type="AlphaFoldDB" id="M7BDD5"/>
<proteinExistence type="predicted"/>
<dbReference type="Pfam" id="PF07004">
    <property type="entry name" value="SHIPPO-rpt"/>
    <property type="match status" value="2"/>
</dbReference>
<dbReference type="EMBL" id="KB535465">
    <property type="protein sequence ID" value="EMP33600.1"/>
    <property type="molecule type" value="Genomic_DNA"/>
</dbReference>
<protein>
    <recommendedName>
        <fullName evidence="3">Lymphocyte expansion molecule</fullName>
    </recommendedName>
</protein>
<dbReference type="PANTHER" id="PTHR34914">
    <property type="entry name" value="LYMPHOCYTE EXPANSION MOLECULE"/>
    <property type="match status" value="1"/>
</dbReference>
<gene>
    <name evidence="1" type="ORF">UY3_09311</name>
</gene>
<sequence length="442" mass="49382">FTSSFARFDVSAVYPKCKKPGTYTQAPYCKKVSSELGRKVGPGTYNIDHGSFSSSVLHEKASNSGWAKAEEAARLTQMPHFNFKETLKKRKYLKEKLGPGTYNIKDFLQETRPASIRGVCDTGEERFRDFIRDCHPGPGTYGKNGNPYALIEEKERRSANSQGIMDSKTEKSVLPTAAARAVLPLVEPTTAAQEGNPQEILQPASSFSGARTRLDYCPEPGSGLGPATYNLKNSTDEMLKRVVSIRGPYDTFTGDRSKPIICGHYAVEKKCIELGPSNIKSFVEELDTKDRKKNGVFSTLARNPGCPTERIFWATLSQCPRATYAVGPGSHDPKPVERSEYFNQPPFWSSAKRVDRKAYRLFIGNTNPVGVGRYDITKQEKCKWNTRYRSLYQCETHRYLSNLEQDAYLLQRINPVNRGHWNNLVSAANDPDTSAQAIATSN</sequence>
<keyword evidence="2" id="KW-1185">Reference proteome</keyword>
<evidence type="ECO:0008006" key="3">
    <source>
        <dbReference type="Google" id="ProtNLM"/>
    </source>
</evidence>
<dbReference type="PANTHER" id="PTHR34914:SF1">
    <property type="entry name" value="LYMPHOCYTE EXPANSION MOLECULE"/>
    <property type="match status" value="1"/>
</dbReference>
<feature type="non-terminal residue" evidence="1">
    <location>
        <position position="1"/>
    </location>
</feature>
<dbReference type="InterPro" id="IPR033557">
    <property type="entry name" value="CIMAP2"/>
</dbReference>
<evidence type="ECO:0000313" key="2">
    <source>
        <dbReference type="Proteomes" id="UP000031443"/>
    </source>
</evidence>
<name>M7BDD5_CHEMY</name>